<dbReference type="Pfam" id="PF11250">
    <property type="entry name" value="FAF"/>
    <property type="match status" value="1"/>
</dbReference>
<dbReference type="Proteomes" id="UP000231279">
    <property type="component" value="Unassembled WGS sequence"/>
</dbReference>
<evidence type="ECO:0000259" key="2">
    <source>
        <dbReference type="Pfam" id="PF11250"/>
    </source>
</evidence>
<evidence type="ECO:0000256" key="1">
    <source>
        <dbReference type="ARBA" id="ARBA00008690"/>
    </source>
</evidence>
<proteinExistence type="inferred from homology"/>
<comment type="caution">
    <text evidence="3">The sequence shown here is derived from an EMBL/GenBank/DDBJ whole genome shotgun (WGS) entry which is preliminary data.</text>
</comment>
<dbReference type="PANTHER" id="PTHR33155:SF3">
    <property type="entry name" value="PROTEIN FAF-LIKE, CHLOROPLASTIC"/>
    <property type="match status" value="1"/>
</dbReference>
<sequence length="319" mass="35214">MPVRKIPLHLSSLHDPMKQGILSILCSDCEKTKATSSIRRTISADMSSKNWLMQNLFKSSSFPLQDEDVYGKMQKLDFWSSIFTQKSENSAYVHPLVKRSSSCLSEKSLEFCTENLGSETGSDGFCSESADEDEIKEVNPPPAVRIPPVRSFPPPLSSISSGDGPSLQMHSRRENGRLVLEAVSVPHIKNFHAQRRDGRLVLTFVNSSDEVEEETADDGGGLPEEEFERGNVAKEVGFEMGSGMVSVDKSEVALTRMVPPPPPLPPPPTAASWRNKTAVYGGFVDIRGKKTEHVAPYLRGCNGPKRSILIWEPYYIATS</sequence>
<reference evidence="4" key="1">
    <citation type="journal article" date="2018" name="Gigascience">
        <title>Genome assembly of the Pink Ipe (Handroanthus impetiginosus, Bignoniaceae), a highly valued, ecologically keystone Neotropical timber forest tree.</title>
        <authorList>
            <person name="Silva-Junior O.B."/>
            <person name="Grattapaglia D."/>
            <person name="Novaes E."/>
            <person name="Collevatti R.G."/>
        </authorList>
    </citation>
    <scope>NUCLEOTIDE SEQUENCE [LARGE SCALE GENOMIC DNA]</scope>
    <source>
        <strain evidence="4">cv. UFG-1</strain>
    </source>
</reference>
<dbReference type="OrthoDB" id="1303570at2759"/>
<name>A0A2G9G5Q4_9LAMI</name>
<dbReference type="EMBL" id="NKXS01006846">
    <property type="protein sequence ID" value="PIN00637.1"/>
    <property type="molecule type" value="Genomic_DNA"/>
</dbReference>
<dbReference type="PANTHER" id="PTHR33155">
    <property type="entry name" value="FANTASTIC FOUR-LIKE PROTEIN (DUF3049)"/>
    <property type="match status" value="1"/>
</dbReference>
<dbReference type="STRING" id="429701.A0A2G9G5Q4"/>
<accession>A0A2G9G5Q4</accession>
<organism evidence="3 4">
    <name type="scientific">Handroanthus impetiginosus</name>
    <dbReference type="NCBI Taxonomy" id="429701"/>
    <lineage>
        <taxon>Eukaryota</taxon>
        <taxon>Viridiplantae</taxon>
        <taxon>Streptophyta</taxon>
        <taxon>Embryophyta</taxon>
        <taxon>Tracheophyta</taxon>
        <taxon>Spermatophyta</taxon>
        <taxon>Magnoliopsida</taxon>
        <taxon>eudicotyledons</taxon>
        <taxon>Gunneridae</taxon>
        <taxon>Pentapetalae</taxon>
        <taxon>asterids</taxon>
        <taxon>lamiids</taxon>
        <taxon>Lamiales</taxon>
        <taxon>Bignoniaceae</taxon>
        <taxon>Crescentiina</taxon>
        <taxon>Tabebuia alliance</taxon>
        <taxon>Handroanthus</taxon>
    </lineage>
</organism>
<gene>
    <name evidence="3" type="ORF">CDL12_26861</name>
</gene>
<protein>
    <recommendedName>
        <fullName evidence="2">FAF domain-containing protein</fullName>
    </recommendedName>
</protein>
<evidence type="ECO:0000313" key="4">
    <source>
        <dbReference type="Proteomes" id="UP000231279"/>
    </source>
</evidence>
<feature type="domain" description="FAF" evidence="2">
    <location>
        <begin position="151"/>
        <end position="204"/>
    </location>
</feature>
<dbReference type="InterPro" id="IPR046431">
    <property type="entry name" value="FAF_dom"/>
</dbReference>
<dbReference type="InterPro" id="IPR021410">
    <property type="entry name" value="FAF"/>
</dbReference>
<keyword evidence="4" id="KW-1185">Reference proteome</keyword>
<dbReference type="AlphaFoldDB" id="A0A2G9G5Q4"/>
<evidence type="ECO:0000313" key="3">
    <source>
        <dbReference type="EMBL" id="PIN00637.1"/>
    </source>
</evidence>
<comment type="similarity">
    <text evidence="1">Belongs to the fantastic four family.</text>
</comment>